<keyword evidence="1" id="KW-1133">Transmembrane helix</keyword>
<protein>
    <submittedName>
        <fullName evidence="2">Uncharacterized protein</fullName>
    </submittedName>
</protein>
<dbReference type="Proteomes" id="UP000782901">
    <property type="component" value="Unassembled WGS sequence"/>
</dbReference>
<proteinExistence type="predicted"/>
<organism evidence="2 3">
    <name type="scientific">Bacteroides thetaiotaomicron</name>
    <dbReference type="NCBI Taxonomy" id="818"/>
    <lineage>
        <taxon>Bacteria</taxon>
        <taxon>Pseudomonadati</taxon>
        <taxon>Bacteroidota</taxon>
        <taxon>Bacteroidia</taxon>
        <taxon>Bacteroidales</taxon>
        <taxon>Bacteroidaceae</taxon>
        <taxon>Bacteroides</taxon>
    </lineage>
</organism>
<name>A0A943DQS8_BACT4</name>
<sequence>MNIFHLNNKNLGNTAQAHRKKEKKALQPSGRMYLMYFWGVLALCLIFYGTSASSIFAFDENTVKNMLNSIGQAIVSGLVITFIINIPDMFSYFQKVLYKTITSDEYLQHLTTQEVEELKNNCTKLISKSIPCIAEGLLAFESKIVEYYTLPYYDNYSTFINCCKEDNYLKKEITIEYTLKNPLVGKETVDAIIGFDLFFCKNGDGKSPKLLEFTIQNKDEEKKNLLDFTEIIETKINTEGAYNMKSTISHKSTTDKYKIKVHESTSVKIRYISYAPISDKSYITILRYPAKSYKMVFHNPKDDLSLSGDFIGPLLTDDHVMINRGEGLISIDCATWCLPGDGAMIAIFEKERFDNTTKVN</sequence>
<dbReference type="AlphaFoldDB" id="A0A943DQS8"/>
<feature type="transmembrane region" description="Helical" evidence="1">
    <location>
        <begin position="70"/>
        <end position="90"/>
    </location>
</feature>
<evidence type="ECO:0000313" key="2">
    <source>
        <dbReference type="EMBL" id="MBS5412245.1"/>
    </source>
</evidence>
<evidence type="ECO:0000256" key="1">
    <source>
        <dbReference type="SAM" id="Phobius"/>
    </source>
</evidence>
<keyword evidence="1" id="KW-0812">Transmembrane</keyword>
<evidence type="ECO:0000313" key="3">
    <source>
        <dbReference type="Proteomes" id="UP000782901"/>
    </source>
</evidence>
<dbReference type="EMBL" id="JAGZEE010000024">
    <property type="protein sequence ID" value="MBS5412245.1"/>
    <property type="molecule type" value="Genomic_DNA"/>
</dbReference>
<feature type="transmembrane region" description="Helical" evidence="1">
    <location>
        <begin position="33"/>
        <end position="58"/>
    </location>
</feature>
<reference evidence="2" key="1">
    <citation type="submission" date="2021-02" db="EMBL/GenBank/DDBJ databases">
        <title>Infant gut strain persistence is associated with maternal origin, phylogeny, and functional potential including surface adhesion and iron acquisition.</title>
        <authorList>
            <person name="Lou Y.C."/>
        </authorList>
    </citation>
    <scope>NUCLEOTIDE SEQUENCE</scope>
    <source>
        <strain evidence="2">L3_082_243G1_dasL3_082_243G1_maxbin2.maxbin.015s ta_sub</strain>
    </source>
</reference>
<comment type="caution">
    <text evidence="2">The sequence shown here is derived from an EMBL/GenBank/DDBJ whole genome shotgun (WGS) entry which is preliminary data.</text>
</comment>
<accession>A0A943DQS8</accession>
<keyword evidence="1" id="KW-0472">Membrane</keyword>
<gene>
    <name evidence="2" type="ORF">KHY35_16305</name>
</gene>